<keyword evidence="1" id="KW-0472">Membrane</keyword>
<dbReference type="Proteomes" id="UP000541033">
    <property type="component" value="Unassembled WGS sequence"/>
</dbReference>
<comment type="caution">
    <text evidence="2">The sequence shown here is derived from an EMBL/GenBank/DDBJ whole genome shotgun (WGS) entry which is preliminary data.</text>
</comment>
<keyword evidence="1" id="KW-1133">Transmembrane helix</keyword>
<name>A0A7X5TS77_9MICO</name>
<evidence type="ECO:0000313" key="2">
    <source>
        <dbReference type="EMBL" id="NIH52645.1"/>
    </source>
</evidence>
<organism evidence="2 3">
    <name type="scientific">Lysinibacter cavernae</name>
    <dbReference type="NCBI Taxonomy" id="1640652"/>
    <lineage>
        <taxon>Bacteria</taxon>
        <taxon>Bacillati</taxon>
        <taxon>Actinomycetota</taxon>
        <taxon>Actinomycetes</taxon>
        <taxon>Micrococcales</taxon>
        <taxon>Microbacteriaceae</taxon>
        <taxon>Lysinibacter</taxon>
    </lineage>
</organism>
<keyword evidence="3" id="KW-1185">Reference proteome</keyword>
<proteinExistence type="predicted"/>
<reference evidence="2 3" key="1">
    <citation type="submission" date="2020-02" db="EMBL/GenBank/DDBJ databases">
        <title>Sequencing the genomes of 1000 actinobacteria strains.</title>
        <authorList>
            <person name="Klenk H.-P."/>
        </authorList>
    </citation>
    <scope>NUCLEOTIDE SEQUENCE [LARGE SCALE GENOMIC DNA]</scope>
    <source>
        <strain evidence="2 3">DSM 27960</strain>
    </source>
</reference>
<evidence type="ECO:0000256" key="1">
    <source>
        <dbReference type="SAM" id="Phobius"/>
    </source>
</evidence>
<keyword evidence="1" id="KW-0812">Transmembrane</keyword>
<protein>
    <submittedName>
        <fullName evidence="2">Uncharacterized protein</fullName>
    </submittedName>
</protein>
<dbReference type="EMBL" id="JAAMOX010000001">
    <property type="protein sequence ID" value="NIH52645.1"/>
    <property type="molecule type" value="Genomic_DNA"/>
</dbReference>
<feature type="transmembrane region" description="Helical" evidence="1">
    <location>
        <begin position="327"/>
        <end position="349"/>
    </location>
</feature>
<sequence length="355" mass="38336">MKFPTAPAPARDRVLASTVADRAGFLLLRPLRSDEREHAWLIRCRTTHAEAELVIGRQPTSSVRSARQQRFTNEGVRLREESRLAGSGILAGQFDYVDSPRYGQLWLLEHRLYTPVAAWVAAAHLRRGVPAQGLVSSSSAGAALLIDLIRGAATLCMAGMCLGRPLLRELGVTAAGRLLVVSSRGIHRVQLVPGSAASATDILDRPCCRTGVHPETVLDLANEVLSSGNRRDRLVQELVRIADAQGHEHRSEALALAIVDSIQPMRGRSPTAHELVAHQRPLQAIATSEPSNGRFAALYRSARRRSSESSIGRTVGWLRRAATDRTVLRRSIVGLGLGLILAALLSVLMPGSGIG</sequence>
<accession>A0A7X5TS77</accession>
<dbReference type="AlphaFoldDB" id="A0A7X5TS77"/>
<dbReference type="RefSeq" id="WP_167147490.1">
    <property type="nucleotide sequence ID" value="NZ_JAAMOX010000001.1"/>
</dbReference>
<evidence type="ECO:0000313" key="3">
    <source>
        <dbReference type="Proteomes" id="UP000541033"/>
    </source>
</evidence>
<gene>
    <name evidence="2" type="ORF">FHX76_000513</name>
</gene>